<dbReference type="InterPro" id="IPR004193">
    <property type="entry name" value="Glyco_hydro_13_N"/>
</dbReference>
<evidence type="ECO:0000256" key="1">
    <source>
        <dbReference type="ARBA" id="ARBA00008061"/>
    </source>
</evidence>
<gene>
    <name evidence="3" type="ORF">F6J89_03885</name>
</gene>
<organism evidence="3">
    <name type="scientific">Symploca sp. SIO1C4</name>
    <dbReference type="NCBI Taxonomy" id="2607765"/>
    <lineage>
        <taxon>Bacteria</taxon>
        <taxon>Bacillati</taxon>
        <taxon>Cyanobacteriota</taxon>
        <taxon>Cyanophyceae</taxon>
        <taxon>Coleofasciculales</taxon>
        <taxon>Coleofasciculaceae</taxon>
        <taxon>Symploca</taxon>
    </lineage>
</organism>
<dbReference type="CDD" id="cd02856">
    <property type="entry name" value="E_set_GDE_Isoamylase_N"/>
    <property type="match status" value="1"/>
</dbReference>
<dbReference type="InterPro" id="IPR014756">
    <property type="entry name" value="Ig_E-set"/>
</dbReference>
<dbReference type="GO" id="GO:0004553">
    <property type="term" value="F:hydrolase activity, hydrolyzing O-glycosyl compounds"/>
    <property type="evidence" value="ECO:0007669"/>
    <property type="project" value="InterPro"/>
</dbReference>
<name>A0A6B3N7H6_9CYAN</name>
<dbReference type="Gene3D" id="2.60.40.10">
    <property type="entry name" value="Immunoglobulins"/>
    <property type="match status" value="1"/>
</dbReference>
<reference evidence="3" key="1">
    <citation type="submission" date="2019-11" db="EMBL/GenBank/DDBJ databases">
        <title>Genomic insights into an expanded diversity of filamentous marine cyanobacteria reveals the extraordinary biosynthetic potential of Moorea and Okeania.</title>
        <authorList>
            <person name="Ferreira Leao T."/>
            <person name="Wang M."/>
            <person name="Moss N."/>
            <person name="Da Silva R."/>
            <person name="Sanders J."/>
            <person name="Nurk S."/>
            <person name="Gurevich A."/>
            <person name="Humphrey G."/>
            <person name="Reher R."/>
            <person name="Zhu Q."/>
            <person name="Belda-Ferre P."/>
            <person name="Glukhov E."/>
            <person name="Rex R."/>
            <person name="Dorrestein P.C."/>
            <person name="Knight R."/>
            <person name="Pevzner P."/>
            <person name="Gerwick W.H."/>
            <person name="Gerwick L."/>
        </authorList>
    </citation>
    <scope>NUCLEOTIDE SEQUENCE</scope>
    <source>
        <strain evidence="3">SIO1C4</strain>
    </source>
</reference>
<dbReference type="InterPro" id="IPR044505">
    <property type="entry name" value="GlgX_Isoamylase_N_E_set"/>
</dbReference>
<protein>
    <submittedName>
        <fullName evidence="3">Glycogen debranching enzyme</fullName>
    </submittedName>
</protein>
<dbReference type="AlphaFoldDB" id="A0A6B3N7H6"/>
<dbReference type="Pfam" id="PF02922">
    <property type="entry name" value="CBM_48"/>
    <property type="match status" value="1"/>
</dbReference>
<dbReference type="InterPro" id="IPR013783">
    <property type="entry name" value="Ig-like_fold"/>
</dbReference>
<feature type="domain" description="Glycoside hydrolase family 13 N-terminal" evidence="2">
    <location>
        <begin position="12"/>
        <end position="79"/>
    </location>
</feature>
<evidence type="ECO:0000313" key="3">
    <source>
        <dbReference type="EMBL" id="NER26775.1"/>
    </source>
</evidence>
<dbReference type="GO" id="GO:0005975">
    <property type="term" value="P:carbohydrate metabolic process"/>
    <property type="evidence" value="ECO:0007669"/>
    <property type="project" value="InterPro"/>
</dbReference>
<feature type="non-terminal residue" evidence="3">
    <location>
        <position position="86"/>
    </location>
</feature>
<comment type="similarity">
    <text evidence="1">Belongs to the glycosyl hydrolase 13 family.</text>
</comment>
<sequence>MYVALWPGKPYPLGATFDGKGTNFALFSENATGVELCLFDKDDNEVRLALSEVDNFVWHGYVPGVAPGQLYGFRVHGPYAPSEGHR</sequence>
<dbReference type="PANTHER" id="PTHR43002">
    <property type="entry name" value="GLYCOGEN DEBRANCHING ENZYME"/>
    <property type="match status" value="1"/>
</dbReference>
<comment type="caution">
    <text evidence="3">The sequence shown here is derived from an EMBL/GenBank/DDBJ whole genome shotgun (WGS) entry which is preliminary data.</text>
</comment>
<evidence type="ECO:0000259" key="2">
    <source>
        <dbReference type="Pfam" id="PF02922"/>
    </source>
</evidence>
<dbReference type="EMBL" id="JAAHFQ010000049">
    <property type="protein sequence ID" value="NER26775.1"/>
    <property type="molecule type" value="Genomic_DNA"/>
</dbReference>
<accession>A0A6B3N7H6</accession>
<dbReference type="SUPFAM" id="SSF81296">
    <property type="entry name" value="E set domains"/>
    <property type="match status" value="1"/>
</dbReference>
<proteinExistence type="inferred from homology"/>